<organism evidence="2 3">
    <name type="scientific">Moelleriella libera RCEF 2490</name>
    <dbReference type="NCBI Taxonomy" id="1081109"/>
    <lineage>
        <taxon>Eukaryota</taxon>
        <taxon>Fungi</taxon>
        <taxon>Dikarya</taxon>
        <taxon>Ascomycota</taxon>
        <taxon>Pezizomycotina</taxon>
        <taxon>Sordariomycetes</taxon>
        <taxon>Hypocreomycetidae</taxon>
        <taxon>Hypocreales</taxon>
        <taxon>Clavicipitaceae</taxon>
        <taxon>Moelleriella</taxon>
    </lineage>
</organism>
<dbReference type="EMBL" id="AZGY01000003">
    <property type="protein sequence ID" value="KZZ99429.1"/>
    <property type="molecule type" value="Genomic_DNA"/>
</dbReference>
<reference evidence="2 3" key="1">
    <citation type="journal article" date="2016" name="Genome Biol. Evol.">
        <title>Divergent and convergent evolution of fungal pathogenicity.</title>
        <authorList>
            <person name="Shang Y."/>
            <person name="Xiao G."/>
            <person name="Zheng P."/>
            <person name="Cen K."/>
            <person name="Zhan S."/>
            <person name="Wang C."/>
        </authorList>
    </citation>
    <scope>NUCLEOTIDE SEQUENCE [LARGE SCALE GENOMIC DNA]</scope>
    <source>
        <strain evidence="2 3">RCEF 2490</strain>
    </source>
</reference>
<evidence type="ECO:0000256" key="1">
    <source>
        <dbReference type="SAM" id="MobiDB-lite"/>
    </source>
</evidence>
<proteinExistence type="predicted"/>
<feature type="compositionally biased region" description="Basic and acidic residues" evidence="1">
    <location>
        <begin position="27"/>
        <end position="36"/>
    </location>
</feature>
<protein>
    <submittedName>
        <fullName evidence="2">Uncharacterized protein</fullName>
    </submittedName>
</protein>
<evidence type="ECO:0000313" key="2">
    <source>
        <dbReference type="EMBL" id="KZZ99429.1"/>
    </source>
</evidence>
<feature type="region of interest" description="Disordered" evidence="1">
    <location>
        <begin position="25"/>
        <end position="100"/>
    </location>
</feature>
<dbReference type="Proteomes" id="UP000078544">
    <property type="component" value="Unassembled WGS sequence"/>
</dbReference>
<evidence type="ECO:0000313" key="3">
    <source>
        <dbReference type="Proteomes" id="UP000078544"/>
    </source>
</evidence>
<dbReference type="AlphaFoldDB" id="A0A168F3D8"/>
<name>A0A168F3D8_9HYPO</name>
<accession>A0A168F3D8</accession>
<keyword evidence="3" id="KW-1185">Reference proteome</keyword>
<comment type="caution">
    <text evidence="2">The sequence shown here is derived from an EMBL/GenBank/DDBJ whole genome shotgun (WGS) entry which is preliminary data.</text>
</comment>
<sequence length="100" mass="10833">MADSEEDDAAPCALNAWAMFRRLRTTRQPEREEPRSAADGSQTANGQAKILKRRKGEGLPDDQARSLVAGDFASNEKTDEPGPVRQGIGVPALPDTQDIN</sequence>
<gene>
    <name evidence="2" type="ORF">AAL_02001</name>
</gene>